<organism evidence="10 11">
    <name type="scientific">Sphingomonas sanxanigenens</name>
    <dbReference type="NCBI Taxonomy" id="397260"/>
    <lineage>
        <taxon>Bacteria</taxon>
        <taxon>Pseudomonadati</taxon>
        <taxon>Pseudomonadota</taxon>
        <taxon>Alphaproteobacteria</taxon>
        <taxon>Sphingomonadales</taxon>
        <taxon>Sphingomonadaceae</taxon>
        <taxon>Sphingomonas</taxon>
    </lineage>
</organism>
<dbReference type="GO" id="GO:0006679">
    <property type="term" value="P:glucosylceramide biosynthetic process"/>
    <property type="evidence" value="ECO:0007669"/>
    <property type="project" value="TreeGrafter"/>
</dbReference>
<dbReference type="Pfam" id="PF13506">
    <property type="entry name" value="Glyco_transf_21"/>
    <property type="match status" value="1"/>
</dbReference>
<sequence>MDMAMTILGDALALLALLGAAYMLVVAFVLARYFRAAGEAAAGGEAVTLLKPLHGAEPDLAANLATFLAQRHDGAVQMICGVQRPGDPAAGVVEALWAAHPDADIALVRDGALHGANGKVSNLVNMSHAISHDVVILSDSDIAVAPDYLARVLSALRQDGVGAVTCLYRGRGDAGFWSHVAAAGPSWQFLPGAVFGVALGIAQPCMGSTIALRRETLERIGGFARFADILADDHAIGVAVRALGLKVAAPPMLVTHASTEASFAALWRHELRWGATVRELVPGATYAASIIAYPLPIALLALPFAPAAGLVATMAALASRLTVALVADRIGGGRTASLLLLPLRDIISFAIFIASFFARSVDWRGATLTMAGNGRVLAETEIPHP</sequence>
<dbReference type="NCBIfam" id="TIGR03472">
    <property type="entry name" value="HpnI"/>
    <property type="match status" value="1"/>
</dbReference>
<gene>
    <name evidence="10" type="ORF">DI623_05845</name>
</gene>
<feature type="transmembrane region" description="Helical" evidence="9">
    <location>
        <begin position="338"/>
        <end position="358"/>
    </location>
</feature>
<keyword evidence="5 10" id="KW-0808">Transferase</keyword>
<dbReference type="Proteomes" id="UP000249066">
    <property type="component" value="Unassembled WGS sequence"/>
</dbReference>
<comment type="caution">
    <text evidence="10">The sequence shown here is derived from an EMBL/GenBank/DDBJ whole genome shotgun (WGS) entry which is preliminary data.</text>
</comment>
<evidence type="ECO:0000256" key="4">
    <source>
        <dbReference type="ARBA" id="ARBA00022676"/>
    </source>
</evidence>
<evidence type="ECO:0000256" key="6">
    <source>
        <dbReference type="ARBA" id="ARBA00022692"/>
    </source>
</evidence>
<proteinExistence type="predicted"/>
<name>A0A2W5A7V9_9SPHN</name>
<comment type="pathway">
    <text evidence="2">Lipid metabolism; sphingolipid metabolism.</text>
</comment>
<feature type="transmembrane region" description="Helical" evidence="9">
    <location>
        <begin position="307"/>
        <end position="326"/>
    </location>
</feature>
<evidence type="ECO:0000256" key="8">
    <source>
        <dbReference type="ARBA" id="ARBA00023136"/>
    </source>
</evidence>
<feature type="transmembrane region" description="Helical" evidence="9">
    <location>
        <begin position="12"/>
        <end position="31"/>
    </location>
</feature>
<evidence type="ECO:0000256" key="7">
    <source>
        <dbReference type="ARBA" id="ARBA00022989"/>
    </source>
</evidence>
<keyword evidence="4" id="KW-0328">Glycosyltransferase</keyword>
<dbReference type="Gene3D" id="3.90.550.10">
    <property type="entry name" value="Spore Coat Polysaccharide Biosynthesis Protein SpsA, Chain A"/>
    <property type="match status" value="1"/>
</dbReference>
<dbReference type="SUPFAM" id="SSF53448">
    <property type="entry name" value="Nucleotide-diphospho-sugar transferases"/>
    <property type="match status" value="1"/>
</dbReference>
<evidence type="ECO:0000313" key="11">
    <source>
        <dbReference type="Proteomes" id="UP000249066"/>
    </source>
</evidence>
<dbReference type="InterPro" id="IPR029044">
    <property type="entry name" value="Nucleotide-diphossugar_trans"/>
</dbReference>
<reference evidence="10 11" key="1">
    <citation type="submission" date="2017-08" db="EMBL/GenBank/DDBJ databases">
        <title>Infants hospitalized years apart are colonized by the same room-sourced microbial strains.</title>
        <authorList>
            <person name="Brooks B."/>
            <person name="Olm M.R."/>
            <person name="Firek B.A."/>
            <person name="Baker R."/>
            <person name="Thomas B.C."/>
            <person name="Morowitz M.J."/>
            <person name="Banfield J.F."/>
        </authorList>
    </citation>
    <scope>NUCLEOTIDE SEQUENCE [LARGE SCALE GENOMIC DNA]</scope>
    <source>
        <strain evidence="10">S2_018_000_R2_101</strain>
    </source>
</reference>
<dbReference type="EMBL" id="QFNN01000022">
    <property type="protein sequence ID" value="PZO90720.1"/>
    <property type="molecule type" value="Genomic_DNA"/>
</dbReference>
<dbReference type="PANTHER" id="PTHR12726:SF0">
    <property type="entry name" value="CERAMIDE GLUCOSYLTRANSFERASE"/>
    <property type="match status" value="1"/>
</dbReference>
<accession>A0A2W5A7V9</accession>
<evidence type="ECO:0000256" key="5">
    <source>
        <dbReference type="ARBA" id="ARBA00022679"/>
    </source>
</evidence>
<dbReference type="AlphaFoldDB" id="A0A2W5A7V9"/>
<dbReference type="PANTHER" id="PTHR12726">
    <property type="entry name" value="CERAMIDE GLUCOSYLTRANSFERASE"/>
    <property type="match status" value="1"/>
</dbReference>
<keyword evidence="7 9" id="KW-1133">Transmembrane helix</keyword>
<evidence type="ECO:0000256" key="2">
    <source>
        <dbReference type="ARBA" id="ARBA00004760"/>
    </source>
</evidence>
<dbReference type="InterPro" id="IPR017835">
    <property type="entry name" value="Hopen-assoc_HpnI"/>
</dbReference>
<dbReference type="InterPro" id="IPR025993">
    <property type="entry name" value="Ceramide_glucosylTrfase"/>
</dbReference>
<dbReference type="CDD" id="cd02520">
    <property type="entry name" value="Glucosylceramide_synthase"/>
    <property type="match status" value="1"/>
</dbReference>
<evidence type="ECO:0000256" key="1">
    <source>
        <dbReference type="ARBA" id="ARBA00004141"/>
    </source>
</evidence>
<evidence type="ECO:0000313" key="10">
    <source>
        <dbReference type="EMBL" id="PZO90720.1"/>
    </source>
</evidence>
<evidence type="ECO:0000256" key="3">
    <source>
        <dbReference type="ARBA" id="ARBA00004991"/>
    </source>
</evidence>
<keyword evidence="8 9" id="KW-0472">Membrane</keyword>
<keyword evidence="6 9" id="KW-0812">Transmembrane</keyword>
<evidence type="ECO:0000256" key="9">
    <source>
        <dbReference type="SAM" id="Phobius"/>
    </source>
</evidence>
<comment type="subcellular location">
    <subcellularLocation>
        <location evidence="1">Membrane</location>
        <topology evidence="1">Multi-pass membrane protein</topology>
    </subcellularLocation>
</comment>
<dbReference type="GO" id="GO:0016020">
    <property type="term" value="C:membrane"/>
    <property type="evidence" value="ECO:0007669"/>
    <property type="project" value="UniProtKB-SubCell"/>
</dbReference>
<protein>
    <submittedName>
        <fullName evidence="10">Hopanoid biosynthesis associated glycosyl transferase HpnI</fullName>
    </submittedName>
</protein>
<dbReference type="GO" id="GO:0008120">
    <property type="term" value="F:ceramide glucosyltransferase activity"/>
    <property type="evidence" value="ECO:0007669"/>
    <property type="project" value="TreeGrafter"/>
</dbReference>
<comment type="pathway">
    <text evidence="3">Sphingolipid metabolism.</text>
</comment>